<sequence length="58" mass="6412">MRDLSEPSRRQHRAMVAFPVCSSETFPAGEAQLMSPEAIAEAELPDVLSEHLVNPLHL</sequence>
<organism evidence="1 2">
    <name type="scientific">Viridothelium virens</name>
    <name type="common">Speckled blister lichen</name>
    <name type="synonym">Trypethelium virens</name>
    <dbReference type="NCBI Taxonomy" id="1048519"/>
    <lineage>
        <taxon>Eukaryota</taxon>
        <taxon>Fungi</taxon>
        <taxon>Dikarya</taxon>
        <taxon>Ascomycota</taxon>
        <taxon>Pezizomycotina</taxon>
        <taxon>Dothideomycetes</taxon>
        <taxon>Dothideomycetes incertae sedis</taxon>
        <taxon>Trypetheliales</taxon>
        <taxon>Trypetheliaceae</taxon>
        <taxon>Viridothelium</taxon>
    </lineage>
</organism>
<dbReference type="AlphaFoldDB" id="A0A6A6H9X5"/>
<gene>
    <name evidence="1" type="ORF">EV356DRAFT_501214</name>
</gene>
<protein>
    <submittedName>
        <fullName evidence="1">Uncharacterized protein</fullName>
    </submittedName>
</protein>
<keyword evidence="2" id="KW-1185">Reference proteome</keyword>
<dbReference type="EMBL" id="ML991795">
    <property type="protein sequence ID" value="KAF2234926.1"/>
    <property type="molecule type" value="Genomic_DNA"/>
</dbReference>
<evidence type="ECO:0000313" key="2">
    <source>
        <dbReference type="Proteomes" id="UP000800092"/>
    </source>
</evidence>
<evidence type="ECO:0000313" key="1">
    <source>
        <dbReference type="EMBL" id="KAF2234926.1"/>
    </source>
</evidence>
<accession>A0A6A6H9X5</accession>
<proteinExistence type="predicted"/>
<dbReference type="Proteomes" id="UP000800092">
    <property type="component" value="Unassembled WGS sequence"/>
</dbReference>
<name>A0A6A6H9X5_VIRVR</name>
<reference evidence="1" key="1">
    <citation type="journal article" date="2020" name="Stud. Mycol.">
        <title>101 Dothideomycetes genomes: a test case for predicting lifestyles and emergence of pathogens.</title>
        <authorList>
            <person name="Haridas S."/>
            <person name="Albert R."/>
            <person name="Binder M."/>
            <person name="Bloem J."/>
            <person name="Labutti K."/>
            <person name="Salamov A."/>
            <person name="Andreopoulos B."/>
            <person name="Baker S."/>
            <person name="Barry K."/>
            <person name="Bills G."/>
            <person name="Bluhm B."/>
            <person name="Cannon C."/>
            <person name="Castanera R."/>
            <person name="Culley D."/>
            <person name="Daum C."/>
            <person name="Ezra D."/>
            <person name="Gonzalez J."/>
            <person name="Henrissat B."/>
            <person name="Kuo A."/>
            <person name="Liang C."/>
            <person name="Lipzen A."/>
            <person name="Lutzoni F."/>
            <person name="Magnuson J."/>
            <person name="Mondo S."/>
            <person name="Nolan M."/>
            <person name="Ohm R."/>
            <person name="Pangilinan J."/>
            <person name="Park H.-J."/>
            <person name="Ramirez L."/>
            <person name="Alfaro M."/>
            <person name="Sun H."/>
            <person name="Tritt A."/>
            <person name="Yoshinaga Y."/>
            <person name="Zwiers L.-H."/>
            <person name="Turgeon B."/>
            <person name="Goodwin S."/>
            <person name="Spatafora J."/>
            <person name="Crous P."/>
            <person name="Grigoriev I."/>
        </authorList>
    </citation>
    <scope>NUCLEOTIDE SEQUENCE</scope>
    <source>
        <strain evidence="1">Tuck. ex Michener</strain>
    </source>
</reference>